<dbReference type="EMBL" id="LSSK01001413">
    <property type="protein sequence ID" value="OMH79789.1"/>
    <property type="molecule type" value="Genomic_DNA"/>
</dbReference>
<comment type="caution">
    <text evidence="1">The sequence shown here is derived from an EMBL/GenBank/DDBJ whole genome shotgun (WGS) entry which is preliminary data.</text>
</comment>
<dbReference type="OrthoDB" id="275278at2759"/>
<evidence type="ECO:0000313" key="1">
    <source>
        <dbReference type="EMBL" id="OMH79789.1"/>
    </source>
</evidence>
<evidence type="ECO:0000313" key="2">
    <source>
        <dbReference type="Proteomes" id="UP000188320"/>
    </source>
</evidence>
<sequence length="83" mass="8833">MTGLKVEVEELLENGKEEVEYCTNEVMVVDLSSQERTKVDATGSGRGGLFGLHMVPADSSTVVVTDTELDALAVYQQTGIAAV</sequence>
<dbReference type="AlphaFoldDB" id="A0A1R1PFU0"/>
<organism evidence="1 2">
    <name type="scientific">Zancudomyces culisetae</name>
    <name type="common">Gut fungus</name>
    <name type="synonym">Smittium culisetae</name>
    <dbReference type="NCBI Taxonomy" id="1213189"/>
    <lineage>
        <taxon>Eukaryota</taxon>
        <taxon>Fungi</taxon>
        <taxon>Fungi incertae sedis</taxon>
        <taxon>Zoopagomycota</taxon>
        <taxon>Kickxellomycotina</taxon>
        <taxon>Harpellomycetes</taxon>
        <taxon>Harpellales</taxon>
        <taxon>Legeriomycetaceae</taxon>
        <taxon>Zancudomyces</taxon>
    </lineage>
</organism>
<keyword evidence="2" id="KW-1185">Reference proteome</keyword>
<feature type="non-terminal residue" evidence="1">
    <location>
        <position position="83"/>
    </location>
</feature>
<protein>
    <submittedName>
        <fullName evidence="1">Uncharacterized protein</fullName>
    </submittedName>
</protein>
<name>A0A1R1PFU0_ZANCU</name>
<dbReference type="Proteomes" id="UP000188320">
    <property type="component" value="Unassembled WGS sequence"/>
</dbReference>
<reference evidence="2" key="1">
    <citation type="submission" date="2017-01" db="EMBL/GenBank/DDBJ databases">
        <authorList>
            <person name="Wang Y."/>
            <person name="White M."/>
            <person name="Kvist S."/>
            <person name="Moncalvo J.-M."/>
        </authorList>
    </citation>
    <scope>NUCLEOTIDE SEQUENCE [LARGE SCALE GENOMIC DNA]</scope>
    <source>
        <strain evidence="2">COL-18-3</strain>
    </source>
</reference>
<proteinExistence type="predicted"/>
<accession>A0A1R1PFU0</accession>
<gene>
    <name evidence="1" type="ORF">AX774_g6785</name>
</gene>